<proteinExistence type="predicted"/>
<keyword evidence="1" id="KW-0732">Signal</keyword>
<organism evidence="2 3">
    <name type="scientific">Saonia flava</name>
    <dbReference type="NCBI Taxonomy" id="523696"/>
    <lineage>
        <taxon>Bacteria</taxon>
        <taxon>Pseudomonadati</taxon>
        <taxon>Bacteroidota</taxon>
        <taxon>Flavobacteriia</taxon>
        <taxon>Flavobacteriales</taxon>
        <taxon>Flavobacteriaceae</taxon>
        <taxon>Saonia</taxon>
    </lineage>
</organism>
<dbReference type="PROSITE" id="PS51257">
    <property type="entry name" value="PROKAR_LIPOPROTEIN"/>
    <property type="match status" value="1"/>
</dbReference>
<dbReference type="EMBL" id="JAATJJ010000001">
    <property type="protein sequence ID" value="NJB70013.1"/>
    <property type="molecule type" value="Genomic_DNA"/>
</dbReference>
<dbReference type="Proteomes" id="UP000590442">
    <property type="component" value="Unassembled WGS sequence"/>
</dbReference>
<evidence type="ECO:0008006" key="4">
    <source>
        <dbReference type="Google" id="ProtNLM"/>
    </source>
</evidence>
<keyword evidence="3" id="KW-1185">Reference proteome</keyword>
<comment type="caution">
    <text evidence="2">The sequence shown here is derived from an EMBL/GenBank/DDBJ whole genome shotgun (WGS) entry which is preliminary data.</text>
</comment>
<feature type="signal peptide" evidence="1">
    <location>
        <begin position="1"/>
        <end position="20"/>
    </location>
</feature>
<accession>A0A846QUN4</accession>
<reference evidence="2 3" key="1">
    <citation type="submission" date="2020-03" db="EMBL/GenBank/DDBJ databases">
        <title>Genomic Encyclopedia of Type Strains, Phase IV (KMG-IV): sequencing the most valuable type-strain genomes for metagenomic binning, comparative biology and taxonomic classification.</title>
        <authorList>
            <person name="Goeker M."/>
        </authorList>
    </citation>
    <scope>NUCLEOTIDE SEQUENCE [LARGE SCALE GENOMIC DNA]</scope>
    <source>
        <strain evidence="2 3">DSM 29762</strain>
    </source>
</reference>
<dbReference type="AlphaFoldDB" id="A0A846QUN4"/>
<name>A0A846QUN4_9FLAO</name>
<evidence type="ECO:0000313" key="2">
    <source>
        <dbReference type="EMBL" id="NJB70013.1"/>
    </source>
</evidence>
<evidence type="ECO:0000256" key="1">
    <source>
        <dbReference type="SAM" id="SignalP"/>
    </source>
</evidence>
<dbReference type="RefSeq" id="WP_167960458.1">
    <property type="nucleotide sequence ID" value="NZ_JAATJJ010000001.1"/>
</dbReference>
<gene>
    <name evidence="2" type="ORF">GGR42_000475</name>
</gene>
<protein>
    <recommendedName>
        <fullName evidence="4">Lipoprotein</fullName>
    </recommendedName>
</protein>
<evidence type="ECO:0000313" key="3">
    <source>
        <dbReference type="Proteomes" id="UP000590442"/>
    </source>
</evidence>
<sequence>MKKLLFLPILIFTIAITSCSKDEQDVNIDSNLTGTWNGAYSGDDRGIWTVNVDANGNVSGTATSAYTQDSQNISGKVTDNGTLSATLGNTDDREFVGQLKENNEATGTWIDAGRNMEGTWEGSKQ</sequence>
<feature type="chain" id="PRO_5032416580" description="Lipoprotein" evidence="1">
    <location>
        <begin position="21"/>
        <end position="125"/>
    </location>
</feature>